<accession>A0ABV5F3H1</accession>
<evidence type="ECO:0000313" key="15">
    <source>
        <dbReference type="EMBL" id="MFB9053969.1"/>
    </source>
</evidence>
<evidence type="ECO:0000256" key="3">
    <source>
        <dbReference type="ARBA" id="ARBA00022452"/>
    </source>
</evidence>
<dbReference type="InterPro" id="IPR008969">
    <property type="entry name" value="CarboxyPept-like_regulatory"/>
</dbReference>
<dbReference type="Pfam" id="PF07715">
    <property type="entry name" value="Plug"/>
    <property type="match status" value="1"/>
</dbReference>
<evidence type="ECO:0000256" key="11">
    <source>
        <dbReference type="RuleBase" id="RU003357"/>
    </source>
</evidence>
<dbReference type="Gene3D" id="2.170.130.10">
    <property type="entry name" value="TonB-dependent receptor, plug domain"/>
    <property type="match status" value="1"/>
</dbReference>
<dbReference type="InterPro" id="IPR000531">
    <property type="entry name" value="Beta-barrel_TonB"/>
</dbReference>
<dbReference type="PANTHER" id="PTHR30069:SF29">
    <property type="entry name" value="HEMOGLOBIN AND HEMOGLOBIN-HAPTOGLOBIN-BINDING PROTEIN 1-RELATED"/>
    <property type="match status" value="1"/>
</dbReference>
<keyword evidence="2 10" id="KW-0813">Transport</keyword>
<dbReference type="NCBIfam" id="TIGR04057">
    <property type="entry name" value="SusC_RagA_signa"/>
    <property type="match status" value="1"/>
</dbReference>
<keyword evidence="6 11" id="KW-0798">TonB box</keyword>
<evidence type="ECO:0000256" key="12">
    <source>
        <dbReference type="SAM" id="SignalP"/>
    </source>
</evidence>
<keyword evidence="3 10" id="KW-1134">Transmembrane beta strand</keyword>
<keyword evidence="9 10" id="KW-0998">Cell outer membrane</keyword>
<evidence type="ECO:0000256" key="4">
    <source>
        <dbReference type="ARBA" id="ARBA00022692"/>
    </source>
</evidence>
<evidence type="ECO:0000256" key="1">
    <source>
        <dbReference type="ARBA" id="ARBA00004571"/>
    </source>
</evidence>
<evidence type="ECO:0000256" key="7">
    <source>
        <dbReference type="ARBA" id="ARBA00023136"/>
    </source>
</evidence>
<dbReference type="SUPFAM" id="SSF49464">
    <property type="entry name" value="Carboxypeptidase regulatory domain-like"/>
    <property type="match status" value="1"/>
</dbReference>
<evidence type="ECO:0000259" key="13">
    <source>
        <dbReference type="Pfam" id="PF00593"/>
    </source>
</evidence>
<name>A0ABV5F3H1_9FLAO</name>
<dbReference type="PANTHER" id="PTHR30069">
    <property type="entry name" value="TONB-DEPENDENT OUTER MEMBRANE RECEPTOR"/>
    <property type="match status" value="1"/>
</dbReference>
<keyword evidence="16" id="KW-1185">Reference proteome</keyword>
<evidence type="ECO:0000256" key="10">
    <source>
        <dbReference type="PROSITE-ProRule" id="PRU01360"/>
    </source>
</evidence>
<reference evidence="15 16" key="1">
    <citation type="submission" date="2024-09" db="EMBL/GenBank/DDBJ databases">
        <authorList>
            <person name="Sun Q."/>
            <person name="Mori K."/>
        </authorList>
    </citation>
    <scope>NUCLEOTIDE SEQUENCE [LARGE SCALE GENOMIC DNA]</scope>
    <source>
        <strain evidence="15 16">CECT 8286</strain>
    </source>
</reference>
<dbReference type="InterPro" id="IPR036942">
    <property type="entry name" value="Beta-barrel_TonB_sf"/>
</dbReference>
<evidence type="ECO:0000256" key="9">
    <source>
        <dbReference type="ARBA" id="ARBA00023237"/>
    </source>
</evidence>
<evidence type="ECO:0000256" key="6">
    <source>
        <dbReference type="ARBA" id="ARBA00023077"/>
    </source>
</evidence>
<comment type="similarity">
    <text evidence="10 11">Belongs to the TonB-dependent receptor family.</text>
</comment>
<proteinExistence type="inferred from homology"/>
<evidence type="ECO:0000256" key="5">
    <source>
        <dbReference type="ARBA" id="ARBA00022729"/>
    </source>
</evidence>
<dbReference type="Pfam" id="PF00593">
    <property type="entry name" value="TonB_dep_Rec_b-barrel"/>
    <property type="match status" value="1"/>
</dbReference>
<dbReference type="EMBL" id="JBHMEZ010000012">
    <property type="protein sequence ID" value="MFB9053969.1"/>
    <property type="molecule type" value="Genomic_DNA"/>
</dbReference>
<gene>
    <name evidence="15" type="ORF">ACFFVB_12855</name>
</gene>
<evidence type="ECO:0000256" key="8">
    <source>
        <dbReference type="ARBA" id="ARBA00023170"/>
    </source>
</evidence>
<keyword evidence="7 10" id="KW-0472">Membrane</keyword>
<keyword evidence="4 10" id="KW-0812">Transmembrane</keyword>
<feature type="chain" id="PRO_5046790500" evidence="12">
    <location>
        <begin position="20"/>
        <end position="1005"/>
    </location>
</feature>
<feature type="domain" description="TonB-dependent receptor-like beta-barrel" evidence="13">
    <location>
        <begin position="361"/>
        <end position="962"/>
    </location>
</feature>
<organism evidence="15 16">
    <name type="scientific">Formosa undariae</name>
    <dbReference type="NCBI Taxonomy" id="1325436"/>
    <lineage>
        <taxon>Bacteria</taxon>
        <taxon>Pseudomonadati</taxon>
        <taxon>Bacteroidota</taxon>
        <taxon>Flavobacteriia</taxon>
        <taxon>Flavobacteriales</taxon>
        <taxon>Flavobacteriaceae</taxon>
        <taxon>Formosa</taxon>
    </lineage>
</organism>
<evidence type="ECO:0000313" key="16">
    <source>
        <dbReference type="Proteomes" id="UP001589605"/>
    </source>
</evidence>
<dbReference type="RefSeq" id="WP_382383334.1">
    <property type="nucleotide sequence ID" value="NZ_JBHMEZ010000012.1"/>
</dbReference>
<dbReference type="Proteomes" id="UP001589605">
    <property type="component" value="Unassembled WGS sequence"/>
</dbReference>
<feature type="domain" description="TonB-dependent receptor plug" evidence="14">
    <location>
        <begin position="113"/>
        <end position="216"/>
    </location>
</feature>
<comment type="subcellular location">
    <subcellularLocation>
        <location evidence="1 10">Cell outer membrane</location>
        <topology evidence="1 10">Multi-pass membrane protein</topology>
    </subcellularLocation>
</comment>
<dbReference type="NCBIfam" id="TIGR04056">
    <property type="entry name" value="OMP_RagA_SusC"/>
    <property type="match status" value="1"/>
</dbReference>
<protein>
    <submittedName>
        <fullName evidence="15">SusC/RagA family TonB-linked outer membrane protein</fullName>
    </submittedName>
</protein>
<dbReference type="InterPro" id="IPR037066">
    <property type="entry name" value="Plug_dom_sf"/>
</dbReference>
<evidence type="ECO:0000259" key="14">
    <source>
        <dbReference type="Pfam" id="PF07715"/>
    </source>
</evidence>
<keyword evidence="5 12" id="KW-0732">Signal</keyword>
<keyword evidence="8" id="KW-0675">Receptor</keyword>
<dbReference type="Gene3D" id="2.60.40.1120">
    <property type="entry name" value="Carboxypeptidase-like, regulatory domain"/>
    <property type="match status" value="1"/>
</dbReference>
<dbReference type="PROSITE" id="PS52016">
    <property type="entry name" value="TONB_DEPENDENT_REC_3"/>
    <property type="match status" value="1"/>
</dbReference>
<comment type="caution">
    <text evidence="15">The sequence shown here is derived from an EMBL/GenBank/DDBJ whole genome shotgun (WGS) entry which is preliminary data.</text>
</comment>
<dbReference type="InterPro" id="IPR023997">
    <property type="entry name" value="TonB-dep_OMP_SusC/RagA_CS"/>
</dbReference>
<dbReference type="InterPro" id="IPR039426">
    <property type="entry name" value="TonB-dep_rcpt-like"/>
</dbReference>
<dbReference type="SUPFAM" id="SSF56935">
    <property type="entry name" value="Porins"/>
    <property type="match status" value="1"/>
</dbReference>
<evidence type="ECO:0000256" key="2">
    <source>
        <dbReference type="ARBA" id="ARBA00022448"/>
    </source>
</evidence>
<dbReference type="InterPro" id="IPR012910">
    <property type="entry name" value="Plug_dom"/>
</dbReference>
<dbReference type="Gene3D" id="2.40.170.20">
    <property type="entry name" value="TonB-dependent receptor, beta-barrel domain"/>
    <property type="match status" value="1"/>
</dbReference>
<dbReference type="InterPro" id="IPR023996">
    <property type="entry name" value="TonB-dep_OMP_SusC/RagA"/>
</dbReference>
<feature type="signal peptide" evidence="12">
    <location>
        <begin position="1"/>
        <end position="19"/>
    </location>
</feature>
<sequence>MRHTLFKILTLFFITFSSAQNIDVFGTVQDETAFPIPGANIIIKNTSKGTTTDFNGGFTLSEVETGSTISVSYIGYITKEVVISSSGELTIQLQEDLAQLDEVIVVGYGTQKRKDVTGAVAIVNSETIEALRPVDAAQALQGTSAGVSVTAPSGSPGGGFNILIRGVSSNGDNGPLVIIDGYKGDLNSINPSDIETFSILKDAQAAIYGIEGANGVVLVTTKSGKRNTKARINYDVYSGFQDTTRELPYLNATEYALILNESYAANGQALPFSNVSDLGTGVDWQDQIFNSAPITSHNLSAAGGGEKSTYYFGGSILEQDGIVASDKSNYTRANAKIKLAFDVFDKLKVTTSANYFNNNRKTIGENALGTPLFNALNYAPTYSIDQQDTSGFLGNEVVNPLSQIANTYNKYSGNSIEGTFQLEYKPIDGLTITSRIGVKSYNDNAKVFSPIVNYGSGKVFNTDRSTVTQTKNTNNSYTWDTFANYENTFGENHNTSFTLGTTAQRAWGDNLNATGFDVPNNSWEFADISLANGLSEAKSTSSYIYDSRLSSYFARVQYDFKSKYLISGMIRRDGASDFSTDNRIDYFSSATAGWKVSDEDFLKDSNTINFLKLRASYGVLGNNNNGQDLYRSLLTGEATYVFDGSLVTGTANGRIPNPDATWETAEKLDIGLDINLFNNKLEVVADYFIEDRNDLLIQDFPVSGILGGGAPGAGLPTVNAGTSRNKGIELFLNYKQVVNDNFSFGVSYNVTHINNEVIAVSNGVVSEGGSFGVGQPFISRMEEGQPLGYFYGLKTDGIFQNQVEVNAHPSQSGLGATAAPGDIRFVDVNGDGEITLDDRTYLGKPQPDYIMGLNLNFEYRNFDFSSYMYAELGKETVRNYERDQPNVNRLNLYLDRWTGEGTSNSVPRATTGATSNKLFSDFYVEDSAFLRIQNIQLGYSLSDQVIDKLGISKFRLYVSVNNAFTLTKYNGYDPAATNGDAIGGGVDYGFYPISRQFLLGLNLSI</sequence>
<dbReference type="Pfam" id="PF13715">
    <property type="entry name" value="CarbopepD_reg_2"/>
    <property type="match status" value="1"/>
</dbReference>